<feature type="compositionally biased region" description="Polar residues" evidence="1">
    <location>
        <begin position="53"/>
        <end position="66"/>
    </location>
</feature>
<dbReference type="AlphaFoldDB" id="C5M2L3"/>
<gene>
    <name evidence="2" type="ORF">CTRG_00302</name>
</gene>
<feature type="region of interest" description="Disordered" evidence="1">
    <location>
        <begin position="33"/>
        <end position="81"/>
    </location>
</feature>
<sequence>MWLNKAIQRFKIHKRKSSPTPYDLILREKEKIQSESQHHNQQQHEIDKKESELSNQKINQPRLNSSIDPLLNIDNDDNNDNIIEPIRSRTKTISPIRSRRSSSLSPVFRNSFDDEEINNVGLHRISRSGSISRSISGSISRSISNGSITSQERPNLIRRQSSLEIMRDLANEEREMASINLSQSLPEGFKVDERNW</sequence>
<accession>C5M2L3</accession>
<name>C5M2L3_CANTT</name>
<dbReference type="RefSeq" id="XP_002545521.1">
    <property type="nucleotide sequence ID" value="XM_002545475.1"/>
</dbReference>
<dbReference type="GeneID" id="8301214"/>
<dbReference type="KEGG" id="ctp:CTRG_00302"/>
<proteinExistence type="predicted"/>
<keyword evidence="3" id="KW-1185">Reference proteome</keyword>
<organism evidence="2 3">
    <name type="scientific">Candida tropicalis (strain ATCC MYA-3404 / T1)</name>
    <name type="common">Yeast</name>
    <dbReference type="NCBI Taxonomy" id="294747"/>
    <lineage>
        <taxon>Eukaryota</taxon>
        <taxon>Fungi</taxon>
        <taxon>Dikarya</taxon>
        <taxon>Ascomycota</taxon>
        <taxon>Saccharomycotina</taxon>
        <taxon>Pichiomycetes</taxon>
        <taxon>Debaryomycetaceae</taxon>
        <taxon>Candida/Lodderomyces clade</taxon>
        <taxon>Candida</taxon>
    </lineage>
</organism>
<reference evidence="2 3" key="1">
    <citation type="journal article" date="2009" name="Nature">
        <title>Evolution of pathogenicity and sexual reproduction in eight Candida genomes.</title>
        <authorList>
            <person name="Butler G."/>
            <person name="Rasmussen M.D."/>
            <person name="Lin M.F."/>
            <person name="Santos M.A."/>
            <person name="Sakthikumar S."/>
            <person name="Munro C.A."/>
            <person name="Rheinbay E."/>
            <person name="Grabherr M."/>
            <person name="Forche A."/>
            <person name="Reedy J.L."/>
            <person name="Agrafioti I."/>
            <person name="Arnaud M.B."/>
            <person name="Bates S."/>
            <person name="Brown A.J."/>
            <person name="Brunke S."/>
            <person name="Costanzo M.C."/>
            <person name="Fitzpatrick D.A."/>
            <person name="de Groot P.W."/>
            <person name="Harris D."/>
            <person name="Hoyer L.L."/>
            <person name="Hube B."/>
            <person name="Klis F.M."/>
            <person name="Kodira C."/>
            <person name="Lennard N."/>
            <person name="Logue M.E."/>
            <person name="Martin R."/>
            <person name="Neiman A.M."/>
            <person name="Nikolaou E."/>
            <person name="Quail M.A."/>
            <person name="Quinn J."/>
            <person name="Santos M.C."/>
            <person name="Schmitzberger F.F."/>
            <person name="Sherlock G."/>
            <person name="Shah P."/>
            <person name="Silverstein K.A."/>
            <person name="Skrzypek M.S."/>
            <person name="Soll D."/>
            <person name="Staggs R."/>
            <person name="Stansfield I."/>
            <person name="Stumpf M.P."/>
            <person name="Sudbery P.E."/>
            <person name="Srikantha T."/>
            <person name="Zeng Q."/>
            <person name="Berman J."/>
            <person name="Berriman M."/>
            <person name="Heitman J."/>
            <person name="Gow N.A."/>
            <person name="Lorenz M.C."/>
            <person name="Birren B.W."/>
            <person name="Kellis M."/>
            <person name="Cuomo C.A."/>
        </authorList>
    </citation>
    <scope>NUCLEOTIDE SEQUENCE [LARGE SCALE GENOMIC DNA]</scope>
    <source>
        <strain evidence="3">ATCC MYA-3404 / T1</strain>
    </source>
</reference>
<evidence type="ECO:0000256" key="1">
    <source>
        <dbReference type="SAM" id="MobiDB-lite"/>
    </source>
</evidence>
<feature type="compositionally biased region" description="Basic and acidic residues" evidence="1">
    <location>
        <begin position="33"/>
        <end position="52"/>
    </location>
</feature>
<dbReference type="EMBL" id="GG692395">
    <property type="protein sequence ID" value="EER35563.1"/>
    <property type="molecule type" value="Genomic_DNA"/>
</dbReference>
<evidence type="ECO:0000313" key="3">
    <source>
        <dbReference type="Proteomes" id="UP000002037"/>
    </source>
</evidence>
<dbReference type="VEuPathDB" id="FungiDB:CTRG_00302"/>
<dbReference type="HOGENOM" id="CLU_1390043_0_0_1"/>
<dbReference type="Proteomes" id="UP000002037">
    <property type="component" value="Unassembled WGS sequence"/>
</dbReference>
<protein>
    <submittedName>
        <fullName evidence="2">Uncharacterized protein</fullName>
    </submittedName>
</protein>
<evidence type="ECO:0000313" key="2">
    <source>
        <dbReference type="EMBL" id="EER35563.1"/>
    </source>
</evidence>